<accession>A0A0D8XGA9</accession>
<name>A0A0D8XGA9_DICVI</name>
<dbReference type="AlphaFoldDB" id="A0A0D8XGA9"/>
<gene>
    <name evidence="1" type="ORF">DICVIV_10327</name>
</gene>
<dbReference type="EMBL" id="KN716538">
    <property type="protein sequence ID" value="KJH43653.1"/>
    <property type="molecule type" value="Genomic_DNA"/>
</dbReference>
<dbReference type="Proteomes" id="UP000053766">
    <property type="component" value="Unassembled WGS sequence"/>
</dbReference>
<organism evidence="1 2">
    <name type="scientific">Dictyocaulus viviparus</name>
    <name type="common">Bovine lungworm</name>
    <dbReference type="NCBI Taxonomy" id="29172"/>
    <lineage>
        <taxon>Eukaryota</taxon>
        <taxon>Metazoa</taxon>
        <taxon>Ecdysozoa</taxon>
        <taxon>Nematoda</taxon>
        <taxon>Chromadorea</taxon>
        <taxon>Rhabditida</taxon>
        <taxon>Rhabditina</taxon>
        <taxon>Rhabditomorpha</taxon>
        <taxon>Strongyloidea</taxon>
        <taxon>Metastrongylidae</taxon>
        <taxon>Dictyocaulus</taxon>
    </lineage>
</organism>
<dbReference type="OrthoDB" id="5798238at2759"/>
<reference evidence="1 2" key="1">
    <citation type="submission" date="2013-11" db="EMBL/GenBank/DDBJ databases">
        <title>Draft genome of the bovine lungworm Dictyocaulus viviparus.</title>
        <authorList>
            <person name="Mitreva M."/>
        </authorList>
    </citation>
    <scope>NUCLEOTIDE SEQUENCE [LARGE SCALE GENOMIC DNA]</scope>
    <source>
        <strain evidence="1 2">HannoverDv2000</strain>
    </source>
</reference>
<evidence type="ECO:0000313" key="1">
    <source>
        <dbReference type="EMBL" id="KJH43653.1"/>
    </source>
</evidence>
<keyword evidence="2" id="KW-1185">Reference proteome</keyword>
<proteinExistence type="predicted"/>
<sequence>MEIIRMCYSVAQKNEVLLRKLEEIFSMNLWLSLTKVIDKNFIVLVINLPFSYIEKKILDDEYPVLFLVSALTKKNYRAEGNYSLRLDDTVSLTRQDHLVQQFSYSDIIWVAIGENLLGIFVENCGLFEFICDQPLLIIAHLRKYIKFKNTFPAVKLDMKRNYNRFYHQEREIIARNLDTSPTSTLESRSITTVEAVQINQSHFFGNEEEKNTNNDIEKCICKIPSRKCSIFSEFFKRFMKQ</sequence>
<dbReference type="STRING" id="29172.A0A0D8XGA9"/>
<protein>
    <submittedName>
        <fullName evidence="1">Uncharacterized protein</fullName>
    </submittedName>
</protein>
<evidence type="ECO:0000313" key="2">
    <source>
        <dbReference type="Proteomes" id="UP000053766"/>
    </source>
</evidence>
<reference evidence="2" key="2">
    <citation type="journal article" date="2016" name="Sci. Rep.">
        <title>Dictyocaulus viviparus genome, variome and transcriptome elucidate lungworm biology and support future intervention.</title>
        <authorList>
            <person name="McNulty S.N."/>
            <person name="Strube C."/>
            <person name="Rosa B.A."/>
            <person name="Martin J.C."/>
            <person name="Tyagi R."/>
            <person name="Choi Y.J."/>
            <person name="Wang Q."/>
            <person name="Hallsworth Pepin K."/>
            <person name="Zhang X."/>
            <person name="Ozersky P."/>
            <person name="Wilson R.K."/>
            <person name="Sternberg P.W."/>
            <person name="Gasser R.B."/>
            <person name="Mitreva M."/>
        </authorList>
    </citation>
    <scope>NUCLEOTIDE SEQUENCE [LARGE SCALE GENOMIC DNA]</scope>
    <source>
        <strain evidence="2">HannoverDv2000</strain>
    </source>
</reference>